<reference evidence="2" key="1">
    <citation type="submission" date="2019-11" db="UniProtKB">
        <authorList>
            <consortium name="WormBaseParasite"/>
        </authorList>
    </citation>
    <scope>IDENTIFICATION</scope>
</reference>
<protein>
    <submittedName>
        <fullName evidence="2">Secreted protein</fullName>
    </submittedName>
</protein>
<dbReference type="WBParaSite" id="MCU_011853-RA">
    <property type="protein sequence ID" value="MCU_011853-RA"/>
    <property type="gene ID" value="MCU_011853"/>
</dbReference>
<keyword evidence="1" id="KW-0732">Signal</keyword>
<sequence>VLIGFAIVWIHSLTHLSSKEPITHNWILNEQKTASSTVQKANILKRQTRRRRCQSNIVAVSLNNKTRIIPSSR</sequence>
<name>A0A5K3FUH1_MESCO</name>
<accession>A0A5K3FUH1</accession>
<proteinExistence type="predicted"/>
<dbReference type="AlphaFoldDB" id="A0A5K3FUH1"/>
<feature type="chain" id="PRO_5024276193" evidence="1">
    <location>
        <begin position="20"/>
        <end position="73"/>
    </location>
</feature>
<organism evidence="2">
    <name type="scientific">Mesocestoides corti</name>
    <name type="common">Flatworm</name>
    <dbReference type="NCBI Taxonomy" id="53468"/>
    <lineage>
        <taxon>Eukaryota</taxon>
        <taxon>Metazoa</taxon>
        <taxon>Spiralia</taxon>
        <taxon>Lophotrochozoa</taxon>
        <taxon>Platyhelminthes</taxon>
        <taxon>Cestoda</taxon>
        <taxon>Eucestoda</taxon>
        <taxon>Cyclophyllidea</taxon>
        <taxon>Mesocestoididae</taxon>
        <taxon>Mesocestoides</taxon>
    </lineage>
</organism>
<evidence type="ECO:0000313" key="2">
    <source>
        <dbReference type="WBParaSite" id="MCU_011853-RA"/>
    </source>
</evidence>
<feature type="signal peptide" evidence="1">
    <location>
        <begin position="1"/>
        <end position="19"/>
    </location>
</feature>
<evidence type="ECO:0000256" key="1">
    <source>
        <dbReference type="SAM" id="SignalP"/>
    </source>
</evidence>